<dbReference type="InterPro" id="IPR027417">
    <property type="entry name" value="P-loop_NTPase"/>
</dbReference>
<evidence type="ECO:0000256" key="4">
    <source>
        <dbReference type="ARBA" id="ARBA00022932"/>
    </source>
</evidence>
<dbReference type="Gene3D" id="1.20.272.10">
    <property type="match status" value="1"/>
</dbReference>
<keyword evidence="4" id="KW-0239">DNA-directed DNA polymerase</keyword>
<dbReference type="GO" id="GO:0009360">
    <property type="term" value="C:DNA polymerase III complex"/>
    <property type="evidence" value="ECO:0007669"/>
    <property type="project" value="TreeGrafter"/>
</dbReference>
<dbReference type="GO" id="GO:0006261">
    <property type="term" value="P:DNA-templated DNA replication"/>
    <property type="evidence" value="ECO:0007669"/>
    <property type="project" value="TreeGrafter"/>
</dbReference>
<name>A0A1M7S5L4_FERGO</name>
<protein>
    <submittedName>
        <fullName evidence="5">DNA polymerase III, delta subunit</fullName>
    </submittedName>
</protein>
<dbReference type="STRING" id="1121883.SAMN02745226_00547"/>
<dbReference type="RefSeq" id="WP_072758081.1">
    <property type="nucleotide sequence ID" value="NZ_FRDJ01000002.1"/>
</dbReference>
<dbReference type="EMBL" id="FRDJ01000002">
    <property type="protein sequence ID" value="SHN53969.1"/>
    <property type="molecule type" value="Genomic_DNA"/>
</dbReference>
<keyword evidence="1" id="KW-0808">Transferase</keyword>
<evidence type="ECO:0000313" key="5">
    <source>
        <dbReference type="EMBL" id="SHN53969.1"/>
    </source>
</evidence>
<dbReference type="InterPro" id="IPR005790">
    <property type="entry name" value="DNA_polIII_delta"/>
</dbReference>
<keyword evidence="6" id="KW-1185">Reference proteome</keyword>
<gene>
    <name evidence="5" type="ORF">SAMN02745226_00547</name>
</gene>
<dbReference type="GO" id="GO:0003887">
    <property type="term" value="F:DNA-directed DNA polymerase activity"/>
    <property type="evidence" value="ECO:0007669"/>
    <property type="project" value="UniProtKB-KW"/>
</dbReference>
<dbReference type="PANTHER" id="PTHR34388:SF1">
    <property type="entry name" value="DNA POLYMERASE III SUBUNIT DELTA"/>
    <property type="match status" value="1"/>
</dbReference>
<organism evidence="5 6">
    <name type="scientific">Fervidobacterium gondwanense DSM 13020</name>
    <dbReference type="NCBI Taxonomy" id="1121883"/>
    <lineage>
        <taxon>Bacteria</taxon>
        <taxon>Thermotogati</taxon>
        <taxon>Thermotogota</taxon>
        <taxon>Thermotogae</taxon>
        <taxon>Thermotogales</taxon>
        <taxon>Fervidobacteriaceae</taxon>
        <taxon>Fervidobacterium</taxon>
    </lineage>
</organism>
<sequence length="324" mass="37780">MVIYLTGDSELKKEFYVKNYISGKDIHYRRIYADDTDKISELKYASQSVGLFSNSKVYDLVDFDEWSKSEKNEFMNISFSNEQVTVFVRTQKVSKDIEGGQVVVLEKPKDWEEEKWIELILQTAKELNIICNKEVAQEIYNLVGSDEFGILTELEKLKTYSNDEVSIEDVDEIVYKRTISRLDEFLFAISERKYSKALELLNDIVSEYDAVVISYALSKHFIDLFNIIANLHRKQGEYSWSEISKLAKETEIASPKVARFLGFRFKNSKNPPFNHVLYYTPKSLSNLINRIYLLDRRVKLGDDIKVLLSELISELKQEKSEQSE</sequence>
<keyword evidence="2" id="KW-0548">Nucleotidyltransferase</keyword>
<accession>A0A1M7S5L4</accession>
<proteinExistence type="predicted"/>
<evidence type="ECO:0000256" key="1">
    <source>
        <dbReference type="ARBA" id="ARBA00022679"/>
    </source>
</evidence>
<evidence type="ECO:0000313" key="6">
    <source>
        <dbReference type="Proteomes" id="UP000184207"/>
    </source>
</evidence>
<dbReference type="SUPFAM" id="SSF52540">
    <property type="entry name" value="P-loop containing nucleoside triphosphate hydrolases"/>
    <property type="match status" value="1"/>
</dbReference>
<keyword evidence="3" id="KW-0235">DNA replication</keyword>
<dbReference type="GO" id="GO:0003677">
    <property type="term" value="F:DNA binding"/>
    <property type="evidence" value="ECO:0007669"/>
    <property type="project" value="InterPro"/>
</dbReference>
<dbReference type="OrthoDB" id="41758at2"/>
<dbReference type="PANTHER" id="PTHR34388">
    <property type="entry name" value="DNA POLYMERASE III SUBUNIT DELTA"/>
    <property type="match status" value="1"/>
</dbReference>
<reference evidence="6" key="1">
    <citation type="submission" date="2016-12" db="EMBL/GenBank/DDBJ databases">
        <authorList>
            <person name="Varghese N."/>
            <person name="Submissions S."/>
        </authorList>
    </citation>
    <scope>NUCLEOTIDE SEQUENCE [LARGE SCALE GENOMIC DNA]</scope>
    <source>
        <strain evidence="6">DSM 13020</strain>
    </source>
</reference>
<dbReference type="Proteomes" id="UP000184207">
    <property type="component" value="Unassembled WGS sequence"/>
</dbReference>
<evidence type="ECO:0000256" key="3">
    <source>
        <dbReference type="ARBA" id="ARBA00022705"/>
    </source>
</evidence>
<evidence type="ECO:0000256" key="2">
    <source>
        <dbReference type="ARBA" id="ARBA00022695"/>
    </source>
</evidence>
<dbReference type="AlphaFoldDB" id="A0A1M7S5L4"/>